<name>A0A562LYI8_9GAMM</name>
<comment type="caution">
    <text evidence="3">The sequence shown here is derived from an EMBL/GenBank/DDBJ whole genome shotgun (WGS) entry which is preliminary data.</text>
</comment>
<sequence>MEHNRKMTRGIQCVRAEGEEPDINALVTGLNQAFAQFKTKHQSEVDDLRRAIDEQATQAAARQMNGNHDPNAAKLDGGGVKVLRTAAEFQAHYAGKSEGREEGPSLQDFMRGVAGMKSTDAVLASMSTGTDSAGGYSVPTKTMPGILSALVPASSLMQAGAGIVPMEAGAKSVTTAAIDTIPTASWRAELGNVAESDPSLRAVTAAPKSLACIVRVSRELLADGTDVDRALRLTIAQAFAKELDRVGLMGSGTAPEPRGLRNTSGINIVSMGTNGAALANYGPLLSAHSPIIAANAPAPTADIMAGRTLLDFEGLEDTTGQQLRRPRMIETMQFLPTSQLPVNVTQGTSTDTSEIYVGNFSGLYFLMREAISVQLLREAYAKTGEIGFLCHVRADVVINYPQQFAVITGVKPAV</sequence>
<gene>
    <name evidence="3" type="ORF">IP93_01054</name>
</gene>
<keyword evidence="4" id="KW-1185">Reference proteome</keyword>
<accession>A0A562LYI8</accession>
<dbReference type="Pfam" id="PF05065">
    <property type="entry name" value="Phage_capsid"/>
    <property type="match status" value="1"/>
</dbReference>
<feature type="domain" description="Phage capsid-like C-terminal" evidence="2">
    <location>
        <begin position="134"/>
        <end position="408"/>
    </location>
</feature>
<dbReference type="Proteomes" id="UP000316471">
    <property type="component" value="Unassembled WGS sequence"/>
</dbReference>
<evidence type="ECO:0000256" key="1">
    <source>
        <dbReference type="ARBA" id="ARBA00004328"/>
    </source>
</evidence>
<dbReference type="AlphaFoldDB" id="A0A562LYI8"/>
<dbReference type="InterPro" id="IPR054612">
    <property type="entry name" value="Phage_capsid-like_C"/>
</dbReference>
<dbReference type="NCBIfam" id="TIGR01554">
    <property type="entry name" value="major_cap_HK97"/>
    <property type="match status" value="1"/>
</dbReference>
<dbReference type="Gene3D" id="3.30.2400.10">
    <property type="entry name" value="Major capsid protein gp5"/>
    <property type="match status" value="1"/>
</dbReference>
<reference evidence="3 4" key="1">
    <citation type="journal article" date="2015" name="Stand. Genomic Sci.">
        <title>Genomic Encyclopedia of Bacterial and Archaeal Type Strains, Phase III: the genomes of soil and plant-associated and newly described type strains.</title>
        <authorList>
            <person name="Whitman W.B."/>
            <person name="Woyke T."/>
            <person name="Klenk H.P."/>
            <person name="Zhou Y."/>
            <person name="Lilburn T.G."/>
            <person name="Beck B.J."/>
            <person name="De Vos P."/>
            <person name="Vandamme P."/>
            <person name="Eisen J.A."/>
            <person name="Garrity G."/>
            <person name="Hugenholtz P."/>
            <person name="Kyrpides N.C."/>
        </authorList>
    </citation>
    <scope>NUCLEOTIDE SEQUENCE [LARGE SCALE GENOMIC DNA]</scope>
    <source>
        <strain evidence="3 4">CGMCC 1.10136</strain>
    </source>
</reference>
<protein>
    <submittedName>
        <fullName evidence="3">HK97 family phage major capsid protein</fullName>
    </submittedName>
</protein>
<evidence type="ECO:0000313" key="3">
    <source>
        <dbReference type="EMBL" id="TWI12709.1"/>
    </source>
</evidence>
<dbReference type="InterPro" id="IPR024455">
    <property type="entry name" value="Phage_capsid"/>
</dbReference>
<evidence type="ECO:0000313" key="4">
    <source>
        <dbReference type="Proteomes" id="UP000316471"/>
    </source>
</evidence>
<evidence type="ECO:0000259" key="2">
    <source>
        <dbReference type="Pfam" id="PF05065"/>
    </source>
</evidence>
<organism evidence="3 4">
    <name type="scientific">Aerolutibacter ruishenii</name>
    <dbReference type="NCBI Taxonomy" id="686800"/>
    <lineage>
        <taxon>Bacteria</taxon>
        <taxon>Pseudomonadati</taxon>
        <taxon>Pseudomonadota</taxon>
        <taxon>Gammaproteobacteria</taxon>
        <taxon>Lysobacterales</taxon>
        <taxon>Lysobacteraceae</taxon>
        <taxon>Aerolutibacter</taxon>
    </lineage>
</organism>
<proteinExistence type="predicted"/>
<dbReference type="EMBL" id="VLKP01000003">
    <property type="protein sequence ID" value="TWI12709.1"/>
    <property type="molecule type" value="Genomic_DNA"/>
</dbReference>
<comment type="subcellular location">
    <subcellularLocation>
        <location evidence="1">Virion</location>
    </subcellularLocation>
</comment>
<dbReference type="SUPFAM" id="SSF56563">
    <property type="entry name" value="Major capsid protein gp5"/>
    <property type="match status" value="1"/>
</dbReference>